<feature type="compositionally biased region" description="Low complexity" evidence="1">
    <location>
        <begin position="1"/>
        <end position="20"/>
    </location>
</feature>
<evidence type="ECO:0000313" key="2">
    <source>
        <dbReference type="EMBL" id="KAK3347853.1"/>
    </source>
</evidence>
<reference evidence="2" key="2">
    <citation type="submission" date="2023-06" db="EMBL/GenBank/DDBJ databases">
        <authorList>
            <consortium name="Lawrence Berkeley National Laboratory"/>
            <person name="Haridas S."/>
            <person name="Hensen N."/>
            <person name="Bonometti L."/>
            <person name="Westerberg I."/>
            <person name="Brannstrom I.O."/>
            <person name="Guillou S."/>
            <person name="Cros-Aarteil S."/>
            <person name="Calhoun S."/>
            <person name="Kuo A."/>
            <person name="Mondo S."/>
            <person name="Pangilinan J."/>
            <person name="Riley R."/>
            <person name="Labutti K."/>
            <person name="Andreopoulos B."/>
            <person name="Lipzen A."/>
            <person name="Chen C."/>
            <person name="Yanf M."/>
            <person name="Daum C."/>
            <person name="Ng V."/>
            <person name="Clum A."/>
            <person name="Steindorff A."/>
            <person name="Ohm R."/>
            <person name="Martin F."/>
            <person name="Silar P."/>
            <person name="Natvig D."/>
            <person name="Lalanne C."/>
            <person name="Gautier V."/>
            <person name="Ament-Velasquez S.L."/>
            <person name="Kruys A."/>
            <person name="Hutchinson M.I."/>
            <person name="Powell A.J."/>
            <person name="Barry K."/>
            <person name="Miller A.N."/>
            <person name="Grigoriev I.V."/>
            <person name="Debuchy R."/>
            <person name="Gladieux P."/>
            <person name="Thoren M.H."/>
            <person name="Johannesson H."/>
        </authorList>
    </citation>
    <scope>NUCLEOTIDE SEQUENCE</scope>
    <source>
        <strain evidence="2">CBS 560.94</strain>
    </source>
</reference>
<evidence type="ECO:0000256" key="1">
    <source>
        <dbReference type="SAM" id="MobiDB-lite"/>
    </source>
</evidence>
<dbReference type="GeneID" id="87862679"/>
<feature type="compositionally biased region" description="Pro residues" evidence="1">
    <location>
        <begin position="48"/>
        <end position="59"/>
    </location>
</feature>
<feature type="region of interest" description="Disordered" evidence="1">
    <location>
        <begin position="229"/>
        <end position="276"/>
    </location>
</feature>
<dbReference type="EMBL" id="JAUEPP010000003">
    <property type="protein sequence ID" value="KAK3347853.1"/>
    <property type="molecule type" value="Genomic_DNA"/>
</dbReference>
<name>A0AAE0JH83_9PEZI</name>
<feature type="compositionally biased region" description="Polar residues" evidence="1">
    <location>
        <begin position="183"/>
        <end position="195"/>
    </location>
</feature>
<dbReference type="RefSeq" id="XP_062682935.1">
    <property type="nucleotide sequence ID" value="XM_062825525.1"/>
</dbReference>
<accession>A0AAE0JH83</accession>
<sequence>MTSYPYHPHPSHPASTSSPSAPSPSPSQRTLRIAVPDSPSYSRSRSRPPSPSPIYPPTSYPQRETANMAGANESRCGRPWAAHDNGDGGGGGSGDTSSIQEDLHFTVKLSDTDTGAITSPHAEASGTGSGSYSSQQGWGAREGDQDAEQQSGNHDDGSSNDQGWFRTAVYGLEGLNRLRSPRGNDTTSDQGQRLYSTPKTTICGACGRDRQLEHDWRNYYRAKCSKVVDEESEEISSNGEKTTGNPDTVASASEEKYRVATHNEEEWGSDRRDKGTETARYINKPLFLMNHVRNSPAVE</sequence>
<evidence type="ECO:0000313" key="3">
    <source>
        <dbReference type="Proteomes" id="UP001278500"/>
    </source>
</evidence>
<reference evidence="2" key="1">
    <citation type="journal article" date="2023" name="Mol. Phylogenet. Evol.">
        <title>Genome-scale phylogeny and comparative genomics of the fungal order Sordariales.</title>
        <authorList>
            <person name="Hensen N."/>
            <person name="Bonometti L."/>
            <person name="Westerberg I."/>
            <person name="Brannstrom I.O."/>
            <person name="Guillou S."/>
            <person name="Cros-Aarteil S."/>
            <person name="Calhoun S."/>
            <person name="Haridas S."/>
            <person name="Kuo A."/>
            <person name="Mondo S."/>
            <person name="Pangilinan J."/>
            <person name="Riley R."/>
            <person name="LaButti K."/>
            <person name="Andreopoulos B."/>
            <person name="Lipzen A."/>
            <person name="Chen C."/>
            <person name="Yan M."/>
            <person name="Daum C."/>
            <person name="Ng V."/>
            <person name="Clum A."/>
            <person name="Steindorff A."/>
            <person name="Ohm R.A."/>
            <person name="Martin F."/>
            <person name="Silar P."/>
            <person name="Natvig D.O."/>
            <person name="Lalanne C."/>
            <person name="Gautier V."/>
            <person name="Ament-Velasquez S.L."/>
            <person name="Kruys A."/>
            <person name="Hutchinson M.I."/>
            <person name="Powell A.J."/>
            <person name="Barry K."/>
            <person name="Miller A.N."/>
            <person name="Grigoriev I.V."/>
            <person name="Debuchy R."/>
            <person name="Gladieux P."/>
            <person name="Hiltunen Thoren M."/>
            <person name="Johannesson H."/>
        </authorList>
    </citation>
    <scope>NUCLEOTIDE SEQUENCE</scope>
    <source>
        <strain evidence="2">CBS 560.94</strain>
    </source>
</reference>
<proteinExistence type="predicted"/>
<dbReference type="AlphaFoldDB" id="A0AAE0JH83"/>
<comment type="caution">
    <text evidence="2">The sequence shown here is derived from an EMBL/GenBank/DDBJ whole genome shotgun (WGS) entry which is preliminary data.</text>
</comment>
<feature type="region of interest" description="Disordered" evidence="1">
    <location>
        <begin position="1"/>
        <end position="195"/>
    </location>
</feature>
<organism evidence="2 3">
    <name type="scientific">Neurospora tetraspora</name>
    <dbReference type="NCBI Taxonomy" id="94610"/>
    <lineage>
        <taxon>Eukaryota</taxon>
        <taxon>Fungi</taxon>
        <taxon>Dikarya</taxon>
        <taxon>Ascomycota</taxon>
        <taxon>Pezizomycotina</taxon>
        <taxon>Sordariomycetes</taxon>
        <taxon>Sordariomycetidae</taxon>
        <taxon>Sordariales</taxon>
        <taxon>Sordariaceae</taxon>
        <taxon>Neurospora</taxon>
    </lineage>
</organism>
<protein>
    <submittedName>
        <fullName evidence="2">Uncharacterized protein</fullName>
    </submittedName>
</protein>
<feature type="compositionally biased region" description="Low complexity" evidence="1">
    <location>
        <begin position="130"/>
        <end position="139"/>
    </location>
</feature>
<feature type="compositionally biased region" description="Polar residues" evidence="1">
    <location>
        <begin position="235"/>
        <end position="251"/>
    </location>
</feature>
<keyword evidence="3" id="KW-1185">Reference proteome</keyword>
<dbReference type="Proteomes" id="UP001278500">
    <property type="component" value="Unassembled WGS sequence"/>
</dbReference>
<gene>
    <name evidence="2" type="ORF">B0H65DRAFT_441443</name>
</gene>
<feature type="compositionally biased region" description="Basic and acidic residues" evidence="1">
    <location>
        <begin position="253"/>
        <end position="276"/>
    </location>
</feature>